<sequence length="461" mass="48472">MAAIDPGTGRGEEASQQSPRLPAVCHAGRQNTYFGGRARRGSAAAGRPADEQRARGARVPAAALLPLETRRLHSAIVHGGAGEVRSALRHGADVEAAEFGGLTPLHKAAFRGDVEVCRALLGQAANVNSRDSTGQSPLHAAALQLHPGVLQLLLRRGAEADAVDHEGLTPARAAAARCHQRAGDVERVAMCLEHLTRAYELGCQACGSPSPVLEARLVAAAWAQRPAGEANAHQLQEPYFSHFALTEAAAGSKQRPAASLGGSWCSIDQSWKSVSTAATSSAWEESTLPPAMPPSELVSQRSTGAGASDMWTMSSEKPIVLPSLQKAAFRGDLEQVRTLLRQHADVCEVDRAGETALHAAAVASQPAVISLLLRQGASVWATNQEGVTPVRCAVNRLHSIDDSMDLRRLAFSIDLLLSAQERELRDPRRQAAGAPRCGVVPRCSRAGVPAQGAPGSHPLTA</sequence>
<evidence type="ECO:0000256" key="1">
    <source>
        <dbReference type="ARBA" id="ARBA00022737"/>
    </source>
</evidence>
<feature type="repeat" description="ANK" evidence="3">
    <location>
        <begin position="352"/>
        <end position="384"/>
    </location>
</feature>
<organism evidence="5">
    <name type="scientific">Alexandrium monilatum</name>
    <dbReference type="NCBI Taxonomy" id="311494"/>
    <lineage>
        <taxon>Eukaryota</taxon>
        <taxon>Sar</taxon>
        <taxon>Alveolata</taxon>
        <taxon>Dinophyceae</taxon>
        <taxon>Gonyaulacales</taxon>
        <taxon>Pyrocystaceae</taxon>
        <taxon>Alexandrium</taxon>
    </lineage>
</organism>
<accession>A0A7S4SM07</accession>
<keyword evidence="2 3" id="KW-0040">ANK repeat</keyword>
<dbReference type="AlphaFoldDB" id="A0A7S4SM07"/>
<feature type="region of interest" description="Disordered" evidence="4">
    <location>
        <begin position="282"/>
        <end position="307"/>
    </location>
</feature>
<dbReference type="PANTHER" id="PTHR24171:SF9">
    <property type="entry name" value="ANKYRIN REPEAT DOMAIN-CONTAINING PROTEIN 39"/>
    <property type="match status" value="1"/>
</dbReference>
<evidence type="ECO:0000256" key="2">
    <source>
        <dbReference type="ARBA" id="ARBA00023043"/>
    </source>
</evidence>
<evidence type="ECO:0000313" key="5">
    <source>
        <dbReference type="EMBL" id="CAE4648132.1"/>
    </source>
</evidence>
<dbReference type="PROSITE" id="PS50088">
    <property type="entry name" value="ANK_REPEAT"/>
    <property type="match status" value="3"/>
</dbReference>
<feature type="region of interest" description="Disordered" evidence="4">
    <location>
        <begin position="1"/>
        <end position="57"/>
    </location>
</feature>
<dbReference type="PRINTS" id="PR01415">
    <property type="entry name" value="ANKYRIN"/>
</dbReference>
<dbReference type="PANTHER" id="PTHR24171">
    <property type="entry name" value="ANKYRIN REPEAT DOMAIN-CONTAINING PROTEIN 39-RELATED"/>
    <property type="match status" value="1"/>
</dbReference>
<dbReference type="InterPro" id="IPR002110">
    <property type="entry name" value="Ankyrin_rpt"/>
</dbReference>
<dbReference type="SMART" id="SM00248">
    <property type="entry name" value="ANK"/>
    <property type="match status" value="4"/>
</dbReference>
<evidence type="ECO:0000256" key="3">
    <source>
        <dbReference type="PROSITE-ProRule" id="PRU00023"/>
    </source>
</evidence>
<dbReference type="InterPro" id="IPR036770">
    <property type="entry name" value="Ankyrin_rpt-contain_sf"/>
</dbReference>
<feature type="repeat" description="ANK" evidence="3">
    <location>
        <begin position="133"/>
        <end position="165"/>
    </location>
</feature>
<feature type="repeat" description="ANK" evidence="3">
    <location>
        <begin position="100"/>
        <end position="132"/>
    </location>
</feature>
<dbReference type="Gene3D" id="1.25.40.20">
    <property type="entry name" value="Ankyrin repeat-containing domain"/>
    <property type="match status" value="3"/>
</dbReference>
<dbReference type="EMBL" id="HBNR01072489">
    <property type="protein sequence ID" value="CAE4648132.1"/>
    <property type="molecule type" value="Transcribed_RNA"/>
</dbReference>
<feature type="compositionally biased region" description="Polar residues" evidence="4">
    <location>
        <begin position="297"/>
        <end position="307"/>
    </location>
</feature>
<dbReference type="Pfam" id="PF12796">
    <property type="entry name" value="Ank_2"/>
    <property type="match status" value="2"/>
</dbReference>
<name>A0A7S4SM07_9DINO</name>
<dbReference type="PROSITE" id="PS50297">
    <property type="entry name" value="ANK_REP_REGION"/>
    <property type="match status" value="3"/>
</dbReference>
<dbReference type="SUPFAM" id="SSF48403">
    <property type="entry name" value="Ankyrin repeat"/>
    <property type="match status" value="1"/>
</dbReference>
<reference evidence="5" key="1">
    <citation type="submission" date="2021-01" db="EMBL/GenBank/DDBJ databases">
        <authorList>
            <person name="Corre E."/>
            <person name="Pelletier E."/>
            <person name="Niang G."/>
            <person name="Scheremetjew M."/>
            <person name="Finn R."/>
            <person name="Kale V."/>
            <person name="Holt S."/>
            <person name="Cochrane G."/>
            <person name="Meng A."/>
            <person name="Brown T."/>
            <person name="Cohen L."/>
        </authorList>
    </citation>
    <scope>NUCLEOTIDE SEQUENCE</scope>
    <source>
        <strain evidence="5">CCMP3105</strain>
    </source>
</reference>
<protein>
    <submittedName>
        <fullName evidence="5">Uncharacterized protein</fullName>
    </submittedName>
</protein>
<evidence type="ECO:0000256" key="4">
    <source>
        <dbReference type="SAM" id="MobiDB-lite"/>
    </source>
</evidence>
<keyword evidence="1" id="KW-0677">Repeat</keyword>
<proteinExistence type="predicted"/>
<gene>
    <name evidence="5" type="ORF">AMON00008_LOCUS51400</name>
</gene>